<evidence type="ECO:0000313" key="3">
    <source>
        <dbReference type="Proteomes" id="UP000297245"/>
    </source>
</evidence>
<dbReference type="EMBL" id="ML179116">
    <property type="protein sequence ID" value="THU99649.1"/>
    <property type="molecule type" value="Genomic_DNA"/>
</dbReference>
<keyword evidence="3" id="KW-1185">Reference proteome</keyword>
<accession>A0A4S8MB60</accession>
<protein>
    <submittedName>
        <fullName evidence="2">Uncharacterized protein</fullName>
    </submittedName>
</protein>
<evidence type="ECO:0000256" key="1">
    <source>
        <dbReference type="SAM" id="MobiDB-lite"/>
    </source>
</evidence>
<reference evidence="2 3" key="1">
    <citation type="journal article" date="2019" name="Nat. Ecol. Evol.">
        <title>Megaphylogeny resolves global patterns of mushroom evolution.</title>
        <authorList>
            <person name="Varga T."/>
            <person name="Krizsan K."/>
            <person name="Foldi C."/>
            <person name="Dima B."/>
            <person name="Sanchez-Garcia M."/>
            <person name="Sanchez-Ramirez S."/>
            <person name="Szollosi G.J."/>
            <person name="Szarkandi J.G."/>
            <person name="Papp V."/>
            <person name="Albert L."/>
            <person name="Andreopoulos W."/>
            <person name="Angelini C."/>
            <person name="Antonin V."/>
            <person name="Barry K.W."/>
            <person name="Bougher N.L."/>
            <person name="Buchanan P."/>
            <person name="Buyck B."/>
            <person name="Bense V."/>
            <person name="Catcheside P."/>
            <person name="Chovatia M."/>
            <person name="Cooper J."/>
            <person name="Damon W."/>
            <person name="Desjardin D."/>
            <person name="Finy P."/>
            <person name="Geml J."/>
            <person name="Haridas S."/>
            <person name="Hughes K."/>
            <person name="Justo A."/>
            <person name="Karasinski D."/>
            <person name="Kautmanova I."/>
            <person name="Kiss B."/>
            <person name="Kocsube S."/>
            <person name="Kotiranta H."/>
            <person name="LaButti K.M."/>
            <person name="Lechner B.E."/>
            <person name="Liimatainen K."/>
            <person name="Lipzen A."/>
            <person name="Lukacs Z."/>
            <person name="Mihaltcheva S."/>
            <person name="Morgado L.N."/>
            <person name="Niskanen T."/>
            <person name="Noordeloos M.E."/>
            <person name="Ohm R.A."/>
            <person name="Ortiz-Santana B."/>
            <person name="Ovrebo C."/>
            <person name="Racz N."/>
            <person name="Riley R."/>
            <person name="Savchenko A."/>
            <person name="Shiryaev A."/>
            <person name="Soop K."/>
            <person name="Spirin V."/>
            <person name="Szebenyi C."/>
            <person name="Tomsovsky M."/>
            <person name="Tulloss R.E."/>
            <person name="Uehling J."/>
            <person name="Grigoriev I.V."/>
            <person name="Vagvolgyi C."/>
            <person name="Papp T."/>
            <person name="Martin F.M."/>
            <person name="Miettinen O."/>
            <person name="Hibbett D.S."/>
            <person name="Nagy L.G."/>
        </authorList>
    </citation>
    <scope>NUCLEOTIDE SEQUENCE [LARGE SCALE GENOMIC DNA]</scope>
    <source>
        <strain evidence="2 3">CBS 962.96</strain>
    </source>
</reference>
<feature type="compositionally biased region" description="Low complexity" evidence="1">
    <location>
        <begin position="148"/>
        <end position="166"/>
    </location>
</feature>
<feature type="region of interest" description="Disordered" evidence="1">
    <location>
        <begin position="128"/>
        <end position="173"/>
    </location>
</feature>
<organism evidence="2 3">
    <name type="scientific">Dendrothele bispora (strain CBS 962.96)</name>
    <dbReference type="NCBI Taxonomy" id="1314807"/>
    <lineage>
        <taxon>Eukaryota</taxon>
        <taxon>Fungi</taxon>
        <taxon>Dikarya</taxon>
        <taxon>Basidiomycota</taxon>
        <taxon>Agaricomycotina</taxon>
        <taxon>Agaricomycetes</taxon>
        <taxon>Agaricomycetidae</taxon>
        <taxon>Agaricales</taxon>
        <taxon>Agaricales incertae sedis</taxon>
        <taxon>Dendrothele</taxon>
    </lineage>
</organism>
<dbReference type="Proteomes" id="UP000297245">
    <property type="component" value="Unassembled WGS sequence"/>
</dbReference>
<gene>
    <name evidence="2" type="ORF">K435DRAFT_855517</name>
</gene>
<feature type="region of interest" description="Disordered" evidence="1">
    <location>
        <begin position="1"/>
        <end position="25"/>
    </location>
</feature>
<sequence length="205" mass="22521">MRVTPQTVSSLSPRKSSHTTWEEESRTHSQGAYHCTASGLTGLKFHFRTCARGLYSTWTTSGKGGAGCSTGCCLSPWCSHVLIASPKGRRHPTQTRSPCLYTGYHTHHPHPRPHRRLILPGPHLFRSPPTRGSAVLTGHPHLERTNGLTSSRSASTSAASRLTSSTVIRSSNPPCRPHRLVPIFLRSELSLRKDDIPVEDCSLLM</sequence>
<proteinExistence type="predicted"/>
<feature type="compositionally biased region" description="Polar residues" evidence="1">
    <location>
        <begin position="1"/>
        <end position="14"/>
    </location>
</feature>
<dbReference type="AlphaFoldDB" id="A0A4S8MB60"/>
<evidence type="ECO:0000313" key="2">
    <source>
        <dbReference type="EMBL" id="THU99649.1"/>
    </source>
</evidence>
<name>A0A4S8MB60_DENBC</name>